<dbReference type="SUPFAM" id="SSF81383">
    <property type="entry name" value="F-box domain"/>
    <property type="match status" value="1"/>
</dbReference>
<dbReference type="Pfam" id="PF00646">
    <property type="entry name" value="F-box"/>
    <property type="match status" value="1"/>
</dbReference>
<dbReference type="InterPro" id="IPR052361">
    <property type="entry name" value="F-box_domain"/>
</dbReference>
<evidence type="ECO:0000259" key="1">
    <source>
        <dbReference type="SMART" id="SM00256"/>
    </source>
</evidence>
<dbReference type="OMA" id="ESIMYKE"/>
<dbReference type="InterPro" id="IPR001810">
    <property type="entry name" value="F-box_dom"/>
</dbReference>
<feature type="domain" description="F-box" evidence="1">
    <location>
        <begin position="33"/>
        <end position="73"/>
    </location>
</feature>
<dbReference type="SMART" id="SM00256">
    <property type="entry name" value="FBOX"/>
    <property type="match status" value="1"/>
</dbReference>
<dbReference type="EnsemblPlants" id="Solyc07g025105.1.1">
    <property type="protein sequence ID" value="Solyc07g025105.1.1"/>
    <property type="gene ID" value="Solyc07g025105.1"/>
</dbReference>
<dbReference type="PANTHER" id="PTHR31790:SF584">
    <property type="entry name" value="F-BOX PROTEIN CPR30-LIKE"/>
    <property type="match status" value="1"/>
</dbReference>
<dbReference type="PANTHER" id="PTHR31790">
    <property type="entry name" value="OS02G0783600 PROTEIN"/>
    <property type="match status" value="1"/>
</dbReference>
<evidence type="ECO:0000313" key="2">
    <source>
        <dbReference type="EnsemblPlants" id="Solyc07g025105.1.1"/>
    </source>
</evidence>
<dbReference type="InterPro" id="IPR036047">
    <property type="entry name" value="F-box-like_dom_sf"/>
</dbReference>
<dbReference type="Proteomes" id="UP000004994">
    <property type="component" value="Chromosome 7"/>
</dbReference>
<dbReference type="Gramene" id="Solyc07g025105.1.1">
    <property type="protein sequence ID" value="Solyc07g025105.1.1"/>
    <property type="gene ID" value="Solyc07g025105.1"/>
</dbReference>
<sequence length="257" mass="29684">MVKDKIINTLIKEMRILGRVQKLSRPLYTISTFPLDVAEEILHRLPVYPVLRCRCVSKAWLNLIYTPQFSLNSRVVTPKELTNPLISSQFNTNILGSCNGLLLISNTLDEIALWNLGYDVINDDYKVVRIVQFPGSEKGSFQSHVMNYSLKSSCWSRVDEQLPPYHLKYVDLPGTYLNGSLHWVVTMNCILNLAVLESSLCTYKTYMIDSYGDWGNVDLFMDHVDIWVMKEYGVKDSWTMVASLDEPNKERKFLWNK</sequence>
<dbReference type="InParanoid" id="A0A3Q7H9Z8"/>
<organism evidence="2">
    <name type="scientific">Solanum lycopersicum</name>
    <name type="common">Tomato</name>
    <name type="synonym">Lycopersicon esculentum</name>
    <dbReference type="NCBI Taxonomy" id="4081"/>
    <lineage>
        <taxon>Eukaryota</taxon>
        <taxon>Viridiplantae</taxon>
        <taxon>Streptophyta</taxon>
        <taxon>Embryophyta</taxon>
        <taxon>Tracheophyta</taxon>
        <taxon>Spermatophyta</taxon>
        <taxon>Magnoliopsida</taxon>
        <taxon>eudicotyledons</taxon>
        <taxon>Gunneridae</taxon>
        <taxon>Pentapetalae</taxon>
        <taxon>asterids</taxon>
        <taxon>lamiids</taxon>
        <taxon>Solanales</taxon>
        <taxon>Solanaceae</taxon>
        <taxon>Solanoideae</taxon>
        <taxon>Solaneae</taxon>
        <taxon>Solanum</taxon>
        <taxon>Solanum subgen. Lycopersicon</taxon>
    </lineage>
</organism>
<reference evidence="2" key="2">
    <citation type="submission" date="2019-01" db="UniProtKB">
        <authorList>
            <consortium name="EnsemblPlants"/>
        </authorList>
    </citation>
    <scope>IDENTIFICATION</scope>
    <source>
        <strain evidence="2">cv. Heinz 1706</strain>
    </source>
</reference>
<reference evidence="2" key="1">
    <citation type="journal article" date="2012" name="Nature">
        <title>The tomato genome sequence provides insights into fleshy fruit evolution.</title>
        <authorList>
            <consortium name="Tomato Genome Consortium"/>
        </authorList>
    </citation>
    <scope>NUCLEOTIDE SEQUENCE [LARGE SCALE GENOMIC DNA]</scope>
    <source>
        <strain evidence="2">cv. Heinz 1706</strain>
    </source>
</reference>
<proteinExistence type="predicted"/>
<dbReference type="PaxDb" id="4081-Solyc07g025110.1.1"/>
<protein>
    <recommendedName>
        <fullName evidence="1">F-box domain-containing protein</fullName>
    </recommendedName>
</protein>
<dbReference type="Gene3D" id="1.20.1280.50">
    <property type="match status" value="1"/>
</dbReference>
<name>A0A3Q7H9Z8_SOLLC</name>
<evidence type="ECO:0000313" key="3">
    <source>
        <dbReference type="Proteomes" id="UP000004994"/>
    </source>
</evidence>
<dbReference type="AlphaFoldDB" id="A0A3Q7H9Z8"/>
<keyword evidence="3" id="KW-1185">Reference proteome</keyword>
<accession>A0A3Q7H9Z8</accession>